<organism evidence="2">
    <name type="scientific">uncultured Caudovirales phage</name>
    <dbReference type="NCBI Taxonomy" id="2100421"/>
    <lineage>
        <taxon>Viruses</taxon>
        <taxon>Duplodnaviria</taxon>
        <taxon>Heunggongvirae</taxon>
        <taxon>Uroviricota</taxon>
        <taxon>Caudoviricetes</taxon>
        <taxon>Peduoviridae</taxon>
        <taxon>Maltschvirus</taxon>
        <taxon>Maltschvirus maltsch</taxon>
    </lineage>
</organism>
<evidence type="ECO:0000313" key="2">
    <source>
        <dbReference type="EMBL" id="CAB5187131.1"/>
    </source>
</evidence>
<feature type="region of interest" description="Disordered" evidence="1">
    <location>
        <begin position="63"/>
        <end position="90"/>
    </location>
</feature>
<feature type="region of interest" description="Disordered" evidence="1">
    <location>
        <begin position="114"/>
        <end position="137"/>
    </location>
</feature>
<evidence type="ECO:0000256" key="1">
    <source>
        <dbReference type="SAM" id="MobiDB-lite"/>
    </source>
</evidence>
<feature type="compositionally biased region" description="Basic and acidic residues" evidence="1">
    <location>
        <begin position="124"/>
        <end position="137"/>
    </location>
</feature>
<accession>A0A6J7W9G6</accession>
<dbReference type="EMBL" id="LR798210">
    <property type="protein sequence ID" value="CAB5187131.1"/>
    <property type="molecule type" value="Genomic_DNA"/>
</dbReference>
<name>A0A6J7W9G6_9CAUD</name>
<gene>
    <name evidence="2" type="ORF">UFOVP160_6</name>
</gene>
<proteinExistence type="predicted"/>
<protein>
    <recommendedName>
        <fullName evidence="3">Scaffolding protein</fullName>
    </recommendedName>
</protein>
<reference evidence="2" key="1">
    <citation type="submission" date="2020-05" db="EMBL/GenBank/DDBJ databases">
        <authorList>
            <person name="Chiriac C."/>
            <person name="Salcher M."/>
            <person name="Ghai R."/>
            <person name="Kavagutti S V."/>
        </authorList>
    </citation>
    <scope>NUCLEOTIDE SEQUENCE</scope>
</reference>
<sequence>MTEEVQQPLAEVDSAPVAEVTATPETNVNAPEVAEEAKEQSRVFTQEELDAAIGKRLAREQRKWEREQAQRQAETQALRAPADIPPVDQFESPEAYADALAYKKAEELLAQREQARQQSAILESYHEREEEARSKYDDFEQVAYNPKLPITDVMAESIRASDIGPEVAYYLGANPKEADRISRLAPIMQAKEIGKIEARMANDPPVKRTTSAPAPISPVTARSSGGPAYDTTDPRSTKTMTDSQWIEAERARQMKKWQAQANR</sequence>
<feature type="region of interest" description="Disordered" evidence="1">
    <location>
        <begin position="196"/>
        <end position="244"/>
    </location>
</feature>
<evidence type="ECO:0008006" key="3">
    <source>
        <dbReference type="Google" id="ProtNLM"/>
    </source>
</evidence>
<feature type="compositionally biased region" description="Low complexity" evidence="1">
    <location>
        <begin position="70"/>
        <end position="80"/>
    </location>
</feature>
<feature type="region of interest" description="Disordered" evidence="1">
    <location>
        <begin position="1"/>
        <end position="46"/>
    </location>
</feature>